<sequence length="486" mass="54103">MPSPAIDFRAIRTHHGSQHSGFEELVCQLAAIDTPRSLAFHRKGAGADAGLECYRVEADGSETGWQAKYFFEFGSGQASQLKESFDHAINHHPDLKRFIVNVPFNLSDGRVANQKSQKARWDDWVAARTKAILPRIVTIELWDETQLIERLTRTDPRHAGRRRYWFDILHFTPDWFRTRFEITRAALGKRYTPELNIELPVRRGLLAIARDPIFIESLRELADDIDAARHRATSDIAQLLESSPAAAPAAVLDVSFRAISLGIRTSVLGPAEIMPFDAWLQTVDQARTILDRCAAEVWNLRSQKAGDRESIQRGHHNVSRLYEALHAVSESIDRHEVRLANEHRLLVTGDAGVGKSHLLADVAQRHIARNFPAVLVLGGSFVDGEIWRQVGDQLGLTNVTPDDLLGALDAAGEAAGTRALIMVDAINERGGIAIWTSRLAAFLATADRFQHVAVVLSCRTTFLPYIVSDIDENKLPRLAHPGCQTN</sequence>
<keyword evidence="1" id="KW-0067">ATP-binding</keyword>
<dbReference type="Proteomes" id="UP000589085">
    <property type="component" value="Unassembled WGS sequence"/>
</dbReference>
<gene>
    <name evidence="1" type="ORF">HLH48_16565</name>
</gene>
<name>A0A7W4NPL6_9PROT</name>
<proteinExistence type="predicted"/>
<dbReference type="RefSeq" id="WP_182998591.1">
    <property type="nucleotide sequence ID" value="NZ_JABEQJ010000025.1"/>
</dbReference>
<dbReference type="AlphaFoldDB" id="A0A7W4NPL6"/>
<evidence type="ECO:0000313" key="2">
    <source>
        <dbReference type="Proteomes" id="UP000589085"/>
    </source>
</evidence>
<organism evidence="1 2">
    <name type="scientific">Gluconacetobacter sacchari</name>
    <dbReference type="NCBI Taxonomy" id="92759"/>
    <lineage>
        <taxon>Bacteria</taxon>
        <taxon>Pseudomonadati</taxon>
        <taxon>Pseudomonadota</taxon>
        <taxon>Alphaproteobacteria</taxon>
        <taxon>Acetobacterales</taxon>
        <taxon>Acetobacteraceae</taxon>
        <taxon>Gluconacetobacter</taxon>
    </lineage>
</organism>
<dbReference type="EMBL" id="JABEQJ010000025">
    <property type="protein sequence ID" value="MBB2161759.1"/>
    <property type="molecule type" value="Genomic_DNA"/>
</dbReference>
<dbReference type="SUPFAM" id="SSF52540">
    <property type="entry name" value="P-loop containing nucleoside triphosphate hydrolases"/>
    <property type="match status" value="1"/>
</dbReference>
<comment type="caution">
    <text evidence="1">The sequence shown here is derived from an EMBL/GenBank/DDBJ whole genome shotgun (WGS) entry which is preliminary data.</text>
</comment>
<accession>A0A7W4NPL6</accession>
<dbReference type="InterPro" id="IPR027417">
    <property type="entry name" value="P-loop_NTPase"/>
</dbReference>
<evidence type="ECO:0000313" key="1">
    <source>
        <dbReference type="EMBL" id="MBB2161759.1"/>
    </source>
</evidence>
<reference evidence="1 2" key="1">
    <citation type="submission" date="2020-04" db="EMBL/GenBank/DDBJ databases">
        <title>Description of novel Gluconacetobacter.</title>
        <authorList>
            <person name="Sombolestani A."/>
        </authorList>
    </citation>
    <scope>NUCLEOTIDE SEQUENCE [LARGE SCALE GENOMIC DNA]</scope>
    <source>
        <strain evidence="1 2">LMG 19747</strain>
    </source>
</reference>
<dbReference type="GO" id="GO:0005524">
    <property type="term" value="F:ATP binding"/>
    <property type="evidence" value="ECO:0007669"/>
    <property type="project" value="UniProtKB-KW"/>
</dbReference>
<keyword evidence="1" id="KW-0547">Nucleotide-binding</keyword>
<protein>
    <submittedName>
        <fullName evidence="1">ATP-binding protein</fullName>
    </submittedName>
</protein>